<organism evidence="6 7">
    <name type="scientific">Brachionus calyciflorus</name>
    <dbReference type="NCBI Taxonomy" id="104777"/>
    <lineage>
        <taxon>Eukaryota</taxon>
        <taxon>Metazoa</taxon>
        <taxon>Spiralia</taxon>
        <taxon>Gnathifera</taxon>
        <taxon>Rotifera</taxon>
        <taxon>Eurotatoria</taxon>
        <taxon>Monogononta</taxon>
        <taxon>Pseudotrocha</taxon>
        <taxon>Ploima</taxon>
        <taxon>Brachionidae</taxon>
        <taxon>Brachionus</taxon>
    </lineage>
</organism>
<keyword evidence="7" id="KW-1185">Reference proteome</keyword>
<reference evidence="6" key="1">
    <citation type="submission" date="2021-02" db="EMBL/GenBank/DDBJ databases">
        <authorList>
            <person name="Nowell W R."/>
        </authorList>
    </citation>
    <scope>NUCLEOTIDE SEQUENCE</scope>
    <source>
        <strain evidence="6">Ploen Becks lab</strain>
    </source>
</reference>
<dbReference type="SUPFAM" id="SSF48371">
    <property type="entry name" value="ARM repeat"/>
    <property type="match status" value="1"/>
</dbReference>
<comment type="caution">
    <text evidence="6">The sequence shown here is derived from an EMBL/GenBank/DDBJ whole genome shotgun (WGS) entry which is preliminary data.</text>
</comment>
<dbReference type="GO" id="GO:0012507">
    <property type="term" value="C:ER to Golgi transport vesicle membrane"/>
    <property type="evidence" value="ECO:0007669"/>
    <property type="project" value="TreeGrafter"/>
</dbReference>
<feature type="compositionally biased region" description="Acidic residues" evidence="4">
    <location>
        <begin position="854"/>
        <end position="867"/>
    </location>
</feature>
<dbReference type="GO" id="GO:0000139">
    <property type="term" value="C:Golgi membrane"/>
    <property type="evidence" value="ECO:0007669"/>
    <property type="project" value="InterPro"/>
</dbReference>
<dbReference type="Pfam" id="PF04869">
    <property type="entry name" value="Uso1_p115_head"/>
    <property type="match status" value="1"/>
</dbReference>
<evidence type="ECO:0000256" key="4">
    <source>
        <dbReference type="SAM" id="MobiDB-lite"/>
    </source>
</evidence>
<dbReference type="InterPro" id="IPR024095">
    <property type="entry name" value="Vesicle_P115"/>
</dbReference>
<keyword evidence="2" id="KW-0333">Golgi apparatus</keyword>
<dbReference type="GO" id="GO:0005783">
    <property type="term" value="C:endoplasmic reticulum"/>
    <property type="evidence" value="ECO:0007669"/>
    <property type="project" value="TreeGrafter"/>
</dbReference>
<dbReference type="EMBL" id="CAJNOC010000871">
    <property type="protein sequence ID" value="CAF0812047.1"/>
    <property type="molecule type" value="Genomic_DNA"/>
</dbReference>
<dbReference type="GO" id="GO:0005795">
    <property type="term" value="C:Golgi stack"/>
    <property type="evidence" value="ECO:0007669"/>
    <property type="project" value="TreeGrafter"/>
</dbReference>
<dbReference type="Gene3D" id="1.25.10.10">
    <property type="entry name" value="Leucine-rich Repeat Variant"/>
    <property type="match status" value="1"/>
</dbReference>
<keyword evidence="3" id="KW-0175">Coiled coil</keyword>
<proteinExistence type="predicted"/>
<dbReference type="AlphaFoldDB" id="A0A813TJQ2"/>
<evidence type="ECO:0000313" key="6">
    <source>
        <dbReference type="EMBL" id="CAF0812047.1"/>
    </source>
</evidence>
<sequence>MSIFGSKLFGFGASSQTGNTNSESSISGAETIERLCDRLTSSLLIEDRHESLRNIKSLSKKYKLEVGTLAMPVLIDVIKQNTTDGELVSLALDTLCNIMNPTSSDSLTDALPADLSHQFTEMFIKEILNLHLLFDLLDEFEFQVRWSSVKLINQLILNQVEQLQDKILQIPRGVSRLIDLLSDSREIIRNDSILILNNLTKTNANIQKIIAFESGFDKIMEIIEGEGNVLDGGVVVEDCFNLLLNLLQTNYSNQSFFKEANYIKKLCKYFDLTGNDEASQWTQQKITNLSLLLKLIRCLVAPNNQQQIINDCQKAFNHFGLLHRLCVILTWPGVPSDLLSQAICTVGEVIRGNNPNQQLFSTVMMQSMPPKPIIIILLLSMINEKQPFHLRSSILYCFECFLYKNEEKKAEIIDTLLPKENVSNQINTGQILCTGLFAPNDFVSNWLCAVALAHTINDNNTLKEQLLRVQLAVNTNSGTVQAVSLLQQCMNILNEASNSVGTANQPQTPSHKYQFQTKISLLMLISTWLSNCSAAVNAFLSNEQNIPYLISQASATDTEDKSLIIQGISSFCLGLSMLYNSNQIEAFTVDKLKDMIKKRIGIEHFEHKLEFISQHEAYTQTLKQPKLAFKSVKSNDLLFDYEFTRLFKSNETLIINFLTNKKILVNGSDSDSKINGSMDNKISHQIEQQNALIIGQYQQIIREQDAKLKEQQQLNQMLTQTCSQLQLSYQDLSSKLGQNPVVNEAQWTSERLQYENKINELEIKCNLLEEKRSEQEDEISKLQREKGILQETINNLETGDKNTEVIELRQQNLGLKKNISQINQEQENLLTLLQEMETKLKNYKRVLKQCGENVSDDEEDGNVEPDEDKTSDHSYDHSNNIASILNSKETSSNDSNILLINNYNNETSSSEDNSKNEHVNSSLGVPVTGENINLVAQDMNNKPFNFLQYFNNPGQTELFKSQLNQDYDLK</sequence>
<protein>
    <recommendedName>
        <fullName evidence="5">Vesicle tethering protein Uso1/P115-like head domain-containing protein</fullName>
    </recommendedName>
</protein>
<dbReference type="GO" id="GO:0048280">
    <property type="term" value="P:vesicle fusion with Golgi apparatus"/>
    <property type="evidence" value="ECO:0007669"/>
    <property type="project" value="InterPro"/>
</dbReference>
<dbReference type="OrthoDB" id="198977at2759"/>
<dbReference type="InterPro" id="IPR041209">
    <property type="entry name" value="P115_Arm_rpt"/>
</dbReference>
<dbReference type="InterPro" id="IPR011989">
    <property type="entry name" value="ARM-like"/>
</dbReference>
<evidence type="ECO:0000256" key="1">
    <source>
        <dbReference type="ARBA" id="ARBA00004555"/>
    </source>
</evidence>
<dbReference type="GO" id="GO:0045056">
    <property type="term" value="P:transcytosis"/>
    <property type="evidence" value="ECO:0007669"/>
    <property type="project" value="TreeGrafter"/>
</dbReference>
<dbReference type="GO" id="GO:0048211">
    <property type="term" value="P:Golgi vesicle docking"/>
    <property type="evidence" value="ECO:0007669"/>
    <property type="project" value="TreeGrafter"/>
</dbReference>
<name>A0A813TJQ2_9BILA</name>
<comment type="subcellular location">
    <subcellularLocation>
        <location evidence="1">Golgi apparatus</location>
    </subcellularLocation>
</comment>
<dbReference type="PANTHER" id="PTHR10013">
    <property type="entry name" value="GENERAL VESICULAR TRANSPORT FACTOR P115"/>
    <property type="match status" value="1"/>
</dbReference>
<evidence type="ECO:0000259" key="5">
    <source>
        <dbReference type="Pfam" id="PF04869"/>
    </source>
</evidence>
<dbReference type="InterPro" id="IPR016024">
    <property type="entry name" value="ARM-type_fold"/>
</dbReference>
<gene>
    <name evidence="6" type="ORF">OXX778_LOCUS7026</name>
</gene>
<dbReference type="PANTHER" id="PTHR10013:SF0">
    <property type="entry name" value="GENERAL VESICULAR TRANSPORT FACTOR P115"/>
    <property type="match status" value="1"/>
</dbReference>
<evidence type="ECO:0000256" key="2">
    <source>
        <dbReference type="ARBA" id="ARBA00023034"/>
    </source>
</evidence>
<dbReference type="GO" id="GO:0006888">
    <property type="term" value="P:endoplasmic reticulum to Golgi vesicle-mediated transport"/>
    <property type="evidence" value="ECO:0007669"/>
    <property type="project" value="TreeGrafter"/>
</dbReference>
<dbReference type="GO" id="GO:0006886">
    <property type="term" value="P:intracellular protein transport"/>
    <property type="evidence" value="ECO:0007669"/>
    <property type="project" value="InterPro"/>
</dbReference>
<dbReference type="Proteomes" id="UP000663879">
    <property type="component" value="Unassembled WGS sequence"/>
</dbReference>
<feature type="domain" description="Vesicle tethering protein Uso1/P115-like head" evidence="5">
    <location>
        <begin position="353"/>
        <end position="655"/>
    </location>
</feature>
<evidence type="ECO:0000256" key="3">
    <source>
        <dbReference type="ARBA" id="ARBA00023054"/>
    </source>
</evidence>
<dbReference type="InterPro" id="IPR006953">
    <property type="entry name" value="Vesicle_Uso1_P115_head"/>
</dbReference>
<feature type="region of interest" description="Disordered" evidence="4">
    <location>
        <begin position="852"/>
        <end position="878"/>
    </location>
</feature>
<accession>A0A813TJQ2</accession>
<dbReference type="Pfam" id="PF18770">
    <property type="entry name" value="Arm_vescicular"/>
    <property type="match status" value="1"/>
</dbReference>
<evidence type="ECO:0000313" key="7">
    <source>
        <dbReference type="Proteomes" id="UP000663879"/>
    </source>
</evidence>